<dbReference type="EMBL" id="CP094970">
    <property type="protein sequence ID" value="UYM07696.1"/>
    <property type="molecule type" value="Genomic_DNA"/>
</dbReference>
<protein>
    <submittedName>
        <fullName evidence="2">LytR C-terminal domain-containing protein</fullName>
    </submittedName>
</protein>
<proteinExistence type="predicted"/>
<dbReference type="KEGG" id="sgrg:L0C25_11685"/>
<dbReference type="Pfam" id="PF13399">
    <property type="entry name" value="LytR_C"/>
    <property type="match status" value="1"/>
</dbReference>
<dbReference type="InterPro" id="IPR027381">
    <property type="entry name" value="LytR/CpsA/Psr_C"/>
</dbReference>
<dbReference type="RefSeq" id="WP_271636670.1">
    <property type="nucleotide sequence ID" value="NZ_CP094970.1"/>
</dbReference>
<dbReference type="Proteomes" id="UP001164390">
    <property type="component" value="Chromosome"/>
</dbReference>
<evidence type="ECO:0000259" key="1">
    <source>
        <dbReference type="Pfam" id="PF13399"/>
    </source>
</evidence>
<gene>
    <name evidence="2" type="ORF">L0C25_11685</name>
</gene>
<dbReference type="AlphaFoldDB" id="A0AA46TLW8"/>
<feature type="domain" description="LytR/CpsA/Psr regulator C-terminal" evidence="1">
    <location>
        <begin position="61"/>
        <end position="150"/>
    </location>
</feature>
<evidence type="ECO:0000313" key="3">
    <source>
        <dbReference type="Proteomes" id="UP001164390"/>
    </source>
</evidence>
<name>A0AA46TLW8_9ACTN</name>
<reference evidence="2" key="1">
    <citation type="submission" date="2022-01" db="EMBL/GenBank/DDBJ databases">
        <title>Nocardioidaceae gen. sp. A5X3R13.</title>
        <authorList>
            <person name="Lopez Marin M.A."/>
            <person name="Uhlik O."/>
        </authorList>
    </citation>
    <scope>NUCLEOTIDE SEQUENCE</scope>
    <source>
        <strain evidence="2">A5X3R13</strain>
    </source>
</reference>
<organism evidence="2 3">
    <name type="scientific">Solicola gregarius</name>
    <dbReference type="NCBI Taxonomy" id="2908642"/>
    <lineage>
        <taxon>Bacteria</taxon>
        <taxon>Bacillati</taxon>
        <taxon>Actinomycetota</taxon>
        <taxon>Actinomycetes</taxon>
        <taxon>Propionibacteriales</taxon>
        <taxon>Nocardioidaceae</taxon>
        <taxon>Solicola</taxon>
    </lineage>
</organism>
<dbReference type="Gene3D" id="3.30.70.2390">
    <property type="match status" value="1"/>
</dbReference>
<evidence type="ECO:0000313" key="2">
    <source>
        <dbReference type="EMBL" id="UYM07696.1"/>
    </source>
</evidence>
<keyword evidence="3" id="KW-1185">Reference proteome</keyword>
<sequence>MSHTRGAVTLVVLGVLFVVGIVAGFRLVTSPIPELELQNDESEATCKKVTLEPGSKLSRGQVTVDVYNAGSVSGLASQTQRRLSRYDYQRGVIGNADDIGIKARNVTIVTEQPDGAMARLLKDQFNGKVRVVKDDVATSTSIAIVVGDKFVGLDRESRSSVPVDEKLEICVPIEPTPGDT</sequence>
<accession>A0AA46TLW8</accession>